<organism evidence="2 3">
    <name type="scientific">Fasciolopsis buskii</name>
    <dbReference type="NCBI Taxonomy" id="27845"/>
    <lineage>
        <taxon>Eukaryota</taxon>
        <taxon>Metazoa</taxon>
        <taxon>Spiralia</taxon>
        <taxon>Lophotrochozoa</taxon>
        <taxon>Platyhelminthes</taxon>
        <taxon>Trematoda</taxon>
        <taxon>Digenea</taxon>
        <taxon>Plagiorchiida</taxon>
        <taxon>Echinostomata</taxon>
        <taxon>Echinostomatoidea</taxon>
        <taxon>Fasciolidae</taxon>
        <taxon>Fasciolopsis</taxon>
    </lineage>
</organism>
<dbReference type="GO" id="GO:0017148">
    <property type="term" value="P:negative regulation of translation"/>
    <property type="evidence" value="ECO:0007669"/>
    <property type="project" value="TreeGrafter"/>
</dbReference>
<dbReference type="PANTHER" id="PTHR21043:SF0">
    <property type="entry name" value="MITOCHONDRIAL ASSEMBLY OF RIBOSOMAL LARGE SUBUNIT PROTEIN 1"/>
    <property type="match status" value="1"/>
</dbReference>
<comment type="similarity">
    <text evidence="1">Belongs to the Iojap/RsfS family.</text>
</comment>
<reference evidence="2" key="1">
    <citation type="submission" date="2019-05" db="EMBL/GenBank/DDBJ databases">
        <title>Annotation for the trematode Fasciolopsis buski.</title>
        <authorList>
            <person name="Choi Y.-J."/>
        </authorList>
    </citation>
    <scope>NUCLEOTIDE SEQUENCE</scope>
    <source>
        <strain evidence="2">HT</strain>
        <tissue evidence="2">Whole worm</tissue>
    </source>
</reference>
<dbReference type="InterPro" id="IPR043519">
    <property type="entry name" value="NT_sf"/>
</dbReference>
<dbReference type="NCBIfam" id="TIGR00090">
    <property type="entry name" value="rsfS_iojap_ybeB"/>
    <property type="match status" value="1"/>
</dbReference>
<evidence type="ECO:0000256" key="1">
    <source>
        <dbReference type="ARBA" id="ARBA00010574"/>
    </source>
</evidence>
<dbReference type="GO" id="GO:0090071">
    <property type="term" value="P:negative regulation of ribosome biogenesis"/>
    <property type="evidence" value="ECO:0007669"/>
    <property type="project" value="TreeGrafter"/>
</dbReference>
<accession>A0A8E0S3L5</accession>
<sequence length="267" mass="30355">MLRISSRAFSLAQHVHLNVCKPNRISFASPGYSLRLKSSKTSDNPSTPAADLPDTGESNAVLEVYDVPYENQWEVDPQFEYTGQKLPSLSYDFVTPNEHFELEELRMVLKQENIRDLLFLHLPADHIADYMVIGSCSSARHVRSTADLIYRILKYKRRGSPLGIPRVEGLHGSGEWIAIHLGNILLHLFLPSVRMYYNLESLWIAGARFDEFSRLGKSETGLNRLDAPNKSVDWEQILKETQELERLNAAVTRIDDSEDTSRPTGKQ</sequence>
<name>A0A8E0S3L5_9TREM</name>
<dbReference type="GO" id="GO:0043023">
    <property type="term" value="F:ribosomal large subunit binding"/>
    <property type="evidence" value="ECO:0007669"/>
    <property type="project" value="TreeGrafter"/>
</dbReference>
<evidence type="ECO:0000313" key="2">
    <source>
        <dbReference type="EMBL" id="KAA0196015.1"/>
    </source>
</evidence>
<dbReference type="InterPro" id="IPR004394">
    <property type="entry name" value="Iojap/RsfS/C7orf30"/>
</dbReference>
<dbReference type="GO" id="GO:0005739">
    <property type="term" value="C:mitochondrion"/>
    <property type="evidence" value="ECO:0007669"/>
    <property type="project" value="TreeGrafter"/>
</dbReference>
<dbReference type="AlphaFoldDB" id="A0A8E0S3L5"/>
<keyword evidence="3" id="KW-1185">Reference proteome</keyword>
<dbReference type="EMBL" id="LUCM01003288">
    <property type="protein sequence ID" value="KAA0196015.1"/>
    <property type="molecule type" value="Genomic_DNA"/>
</dbReference>
<dbReference type="Gene3D" id="3.30.460.10">
    <property type="entry name" value="Beta Polymerase, domain 2"/>
    <property type="match status" value="1"/>
</dbReference>
<dbReference type="OrthoDB" id="21330at2759"/>
<proteinExistence type="inferred from homology"/>
<protein>
    <recommendedName>
        <fullName evidence="4">Mitochondrial assembly of ribosomal large subunit protein 1</fullName>
    </recommendedName>
</protein>
<gene>
    <name evidence="2" type="ORF">FBUS_10528</name>
</gene>
<dbReference type="PANTHER" id="PTHR21043">
    <property type="entry name" value="IOJAP SUPERFAMILY ORTHOLOG"/>
    <property type="match status" value="1"/>
</dbReference>
<evidence type="ECO:0008006" key="4">
    <source>
        <dbReference type="Google" id="ProtNLM"/>
    </source>
</evidence>
<dbReference type="Proteomes" id="UP000728185">
    <property type="component" value="Unassembled WGS sequence"/>
</dbReference>
<evidence type="ECO:0000313" key="3">
    <source>
        <dbReference type="Proteomes" id="UP000728185"/>
    </source>
</evidence>
<dbReference type="Pfam" id="PF02410">
    <property type="entry name" value="RsfS"/>
    <property type="match status" value="1"/>
</dbReference>
<dbReference type="SUPFAM" id="SSF81301">
    <property type="entry name" value="Nucleotidyltransferase"/>
    <property type="match status" value="1"/>
</dbReference>
<comment type="caution">
    <text evidence="2">The sequence shown here is derived from an EMBL/GenBank/DDBJ whole genome shotgun (WGS) entry which is preliminary data.</text>
</comment>